<reference evidence="1 2" key="1">
    <citation type="submission" date="2021-03" db="EMBL/GenBank/DDBJ databases">
        <title>Actinomadura violae sp. nov., isolated from lichen in Thailand.</title>
        <authorList>
            <person name="Kanchanasin P."/>
            <person name="Saeng-In P."/>
            <person name="Phongsopitanun W."/>
            <person name="Yuki M."/>
            <person name="Kudo T."/>
            <person name="Ohkuma M."/>
            <person name="Tanasupawat S."/>
        </authorList>
    </citation>
    <scope>NUCLEOTIDE SEQUENCE [LARGE SCALE GENOMIC DNA]</scope>
    <source>
        <strain evidence="1 2">LCR2-06</strain>
    </source>
</reference>
<evidence type="ECO:0008006" key="3">
    <source>
        <dbReference type="Google" id="ProtNLM"/>
    </source>
</evidence>
<keyword evidence="2" id="KW-1185">Reference proteome</keyword>
<dbReference type="EMBL" id="JAGEPF010000012">
    <property type="protein sequence ID" value="MBO2459817.1"/>
    <property type="molecule type" value="Genomic_DNA"/>
</dbReference>
<gene>
    <name evidence="1" type="ORF">J4709_19745</name>
</gene>
<dbReference type="Proteomes" id="UP000680206">
    <property type="component" value="Unassembled WGS sequence"/>
</dbReference>
<dbReference type="RefSeq" id="WP_208242826.1">
    <property type="nucleotide sequence ID" value="NZ_JAGEPF010000012.1"/>
</dbReference>
<name>A0ABS3RST6_9ACTN</name>
<proteinExistence type="predicted"/>
<evidence type="ECO:0000313" key="1">
    <source>
        <dbReference type="EMBL" id="MBO2459817.1"/>
    </source>
</evidence>
<accession>A0ABS3RST6</accession>
<evidence type="ECO:0000313" key="2">
    <source>
        <dbReference type="Proteomes" id="UP000680206"/>
    </source>
</evidence>
<protein>
    <recommendedName>
        <fullName evidence="3">Phage head morphogenesis domain-containing protein</fullName>
    </recommendedName>
</protein>
<organism evidence="1 2">
    <name type="scientific">Actinomadura violacea</name>
    <dbReference type="NCBI Taxonomy" id="2819934"/>
    <lineage>
        <taxon>Bacteria</taxon>
        <taxon>Bacillati</taxon>
        <taxon>Actinomycetota</taxon>
        <taxon>Actinomycetes</taxon>
        <taxon>Streptosporangiales</taxon>
        <taxon>Thermomonosporaceae</taxon>
        <taxon>Actinomadura</taxon>
    </lineage>
</organism>
<sequence>MNDQQPTRRDQRVVETIAAVLSAGLSAAAATATLRKALAPLRLAGAAVRAAIDLGRRLPAIASHRTLRSRLRAGSQRRSDAMRAGPAGSARLTAYWYRARYLVNAARRFHAAVKARARRESEADAIRKAMRAERRYLSQHLAAQRNRVAARREVERMVAIHGDRLGWFAVRDGATTSDCSHAHGRDFLVSWPPSIGFPGAVHPRCRCRPVAPWGAPLLS</sequence>
<comment type="caution">
    <text evidence="1">The sequence shown here is derived from an EMBL/GenBank/DDBJ whole genome shotgun (WGS) entry which is preliminary data.</text>
</comment>